<dbReference type="InterPro" id="IPR051329">
    <property type="entry name" value="NIR_SIR_4Fe-4S"/>
</dbReference>
<keyword evidence="4" id="KW-0560">Oxidoreductase</keyword>
<evidence type="ECO:0000256" key="4">
    <source>
        <dbReference type="ARBA" id="ARBA00023002"/>
    </source>
</evidence>
<evidence type="ECO:0000313" key="10">
    <source>
        <dbReference type="EMBL" id="PSB03747.1"/>
    </source>
</evidence>
<feature type="domain" description="Nitrite/Sulfite reductase ferredoxin-like" evidence="9">
    <location>
        <begin position="40"/>
        <end position="99"/>
    </location>
</feature>
<feature type="domain" description="Nitrite/sulphite reductase 4Fe-4S" evidence="8">
    <location>
        <begin position="111"/>
        <end position="252"/>
    </location>
</feature>
<dbReference type="NCBIfam" id="TIGR02435">
    <property type="entry name" value="CobG"/>
    <property type="match status" value="1"/>
</dbReference>
<dbReference type="EMBL" id="PVWJ01000025">
    <property type="protein sequence ID" value="PSB03747.1"/>
    <property type="molecule type" value="Genomic_DNA"/>
</dbReference>
<organism evidence="10 11">
    <name type="scientific">Merismopedia glauca CCAP 1448/3</name>
    <dbReference type="NCBI Taxonomy" id="1296344"/>
    <lineage>
        <taxon>Bacteria</taxon>
        <taxon>Bacillati</taxon>
        <taxon>Cyanobacteriota</taxon>
        <taxon>Cyanophyceae</taxon>
        <taxon>Synechococcales</taxon>
        <taxon>Merismopediaceae</taxon>
        <taxon>Merismopedia</taxon>
    </lineage>
</organism>
<feature type="domain" description="Nitrite/Sulfite reductase ferredoxin-like" evidence="9">
    <location>
        <begin position="276"/>
        <end position="342"/>
    </location>
</feature>
<dbReference type="PROSITE" id="PS00365">
    <property type="entry name" value="NIR_SIR"/>
    <property type="match status" value="1"/>
</dbReference>
<keyword evidence="3" id="KW-0479">Metal-binding</keyword>
<evidence type="ECO:0000313" key="11">
    <source>
        <dbReference type="Proteomes" id="UP000238762"/>
    </source>
</evidence>
<dbReference type="OrthoDB" id="9803707at2"/>
<keyword evidence="6" id="KW-0411">Iron-sulfur</keyword>
<dbReference type="InterPro" id="IPR045854">
    <property type="entry name" value="NO2/SO3_Rdtase_4Fe4S_sf"/>
</dbReference>
<evidence type="ECO:0000256" key="5">
    <source>
        <dbReference type="ARBA" id="ARBA00023004"/>
    </source>
</evidence>
<proteinExistence type="predicted"/>
<name>A0A2T1C6H9_9CYAN</name>
<gene>
    <name evidence="10" type="primary">cobG</name>
    <name evidence="10" type="ORF">C7B64_06970</name>
</gene>
<dbReference type="GO" id="GO:0046872">
    <property type="term" value="F:metal ion binding"/>
    <property type="evidence" value="ECO:0007669"/>
    <property type="project" value="UniProtKB-KW"/>
</dbReference>
<dbReference type="SUPFAM" id="SSF55124">
    <property type="entry name" value="Nitrite/Sulfite reductase N-terminal domain-like"/>
    <property type="match status" value="2"/>
</dbReference>
<dbReference type="InterPro" id="IPR006066">
    <property type="entry name" value="NO2/SO3_Rdtase_FeS/sirohaem_BS"/>
</dbReference>
<dbReference type="RefSeq" id="WP_106287920.1">
    <property type="nucleotide sequence ID" value="NZ_CAWNTC010000243.1"/>
</dbReference>
<keyword evidence="5" id="KW-0408">Iron</keyword>
<evidence type="ECO:0000259" key="9">
    <source>
        <dbReference type="Pfam" id="PF03460"/>
    </source>
</evidence>
<dbReference type="PANTHER" id="PTHR32439">
    <property type="entry name" value="FERREDOXIN--NITRITE REDUCTASE, CHLOROPLASTIC"/>
    <property type="match status" value="1"/>
</dbReference>
<dbReference type="Gene3D" id="3.30.413.10">
    <property type="entry name" value="Sulfite Reductase Hemoprotein, domain 1"/>
    <property type="match status" value="2"/>
</dbReference>
<reference evidence="10 11" key="1">
    <citation type="submission" date="2018-02" db="EMBL/GenBank/DDBJ databases">
        <authorList>
            <person name="Cohen D.B."/>
            <person name="Kent A.D."/>
        </authorList>
    </citation>
    <scope>NUCLEOTIDE SEQUENCE [LARGE SCALE GENOMIC DNA]</scope>
    <source>
        <strain evidence="10 11">CCAP 1448/3</strain>
    </source>
</reference>
<reference evidence="10 11" key="2">
    <citation type="submission" date="2018-03" db="EMBL/GenBank/DDBJ databases">
        <title>The ancient ancestry and fast evolution of plastids.</title>
        <authorList>
            <person name="Moore K.R."/>
            <person name="Magnabosco C."/>
            <person name="Momper L."/>
            <person name="Gold D.A."/>
            <person name="Bosak T."/>
            <person name="Fournier G.P."/>
        </authorList>
    </citation>
    <scope>NUCLEOTIDE SEQUENCE [LARGE SCALE GENOMIC DNA]</scope>
    <source>
        <strain evidence="10 11">CCAP 1448/3</strain>
    </source>
</reference>
<accession>A0A2T1C6H9</accession>
<comment type="caution">
    <text evidence="10">The sequence shown here is derived from an EMBL/GenBank/DDBJ whole genome shotgun (WGS) entry which is preliminary data.</text>
</comment>
<evidence type="ECO:0000256" key="3">
    <source>
        <dbReference type="ARBA" id="ARBA00022723"/>
    </source>
</evidence>
<dbReference type="GO" id="GO:0051539">
    <property type="term" value="F:4 iron, 4 sulfur cluster binding"/>
    <property type="evidence" value="ECO:0007669"/>
    <property type="project" value="UniProtKB-KW"/>
</dbReference>
<dbReference type="InterPro" id="IPR012798">
    <property type="entry name" value="Cbl_synth_CobG-like"/>
</dbReference>
<keyword evidence="11" id="KW-1185">Reference proteome</keyword>
<feature type="region of interest" description="Disordered" evidence="7">
    <location>
        <begin position="1"/>
        <end position="29"/>
    </location>
</feature>
<evidence type="ECO:0000256" key="2">
    <source>
        <dbReference type="ARBA" id="ARBA00022617"/>
    </source>
</evidence>
<dbReference type="SUPFAM" id="SSF56014">
    <property type="entry name" value="Nitrite and sulphite reductase 4Fe-4S domain-like"/>
    <property type="match status" value="2"/>
</dbReference>
<dbReference type="AlphaFoldDB" id="A0A2T1C6H9"/>
<evidence type="ECO:0000256" key="7">
    <source>
        <dbReference type="SAM" id="MobiDB-lite"/>
    </source>
</evidence>
<dbReference type="GO" id="GO:0020037">
    <property type="term" value="F:heme binding"/>
    <property type="evidence" value="ECO:0007669"/>
    <property type="project" value="InterPro"/>
</dbReference>
<keyword evidence="1" id="KW-0004">4Fe-4S</keyword>
<protein>
    <submittedName>
        <fullName evidence="10">Precorrin-3B synthase</fullName>
    </submittedName>
</protein>
<dbReference type="Pfam" id="PF01077">
    <property type="entry name" value="NIR_SIR"/>
    <property type="match status" value="1"/>
</dbReference>
<dbReference type="Gene3D" id="3.90.480.10">
    <property type="entry name" value="Sulfite Reductase Hemoprotein,Domain 2"/>
    <property type="match status" value="1"/>
</dbReference>
<sequence>MFVTSLRRTGKEIPNLSAHSVSGEESPTCPSLFHPTTAQDGKLVRIRIPGGILGSEQCQVLAEAIAYLNSNTIDITNRANLQIRGLSASMPPEVLLKLQDAGLAAKNPELDRFRNIMASPTAGIDPEQLIDTRPLVRQLDEYLASNLNLAGLSPKFSIGIDGGEKVSIEQQPNDIFFKAVAVEDKVYFNLYIAGINLETAVIPENCLSLVGAIAQVYLDLVPANITRKPRLKQVIEDFGRSNYIDRLQLYLSSSCLSARLSTERSRSATSLHLGIYPQIQPDLFYIGISLPLGRLELNQLRGIAEIIENYGNGTLKLTPWRSILLPDIRDRNLDTVQQKLAELGLSIKNNNIWGGLVACSGTTGCAASFTDTQGDAIALARYLADNITLNQPVTIHLSGCPKSCAHHGSSDLTLVGKSCRENGGEIAGYHLYGGDAELPFGKQLLANLEPSQLPPKITQILSNYQEKGTEQHLSWAEFSDRWFDTEDNEC</sequence>
<dbReference type="InterPro" id="IPR005117">
    <property type="entry name" value="NiRdtase/SiRdtase_haem-b_fer"/>
</dbReference>
<dbReference type="InterPro" id="IPR036136">
    <property type="entry name" value="Nit/Sulf_reduc_fer-like_dom_sf"/>
</dbReference>
<keyword evidence="2" id="KW-0349">Heme</keyword>
<dbReference type="Pfam" id="PF03460">
    <property type="entry name" value="NIR_SIR_ferr"/>
    <property type="match status" value="2"/>
</dbReference>
<evidence type="ECO:0000256" key="6">
    <source>
        <dbReference type="ARBA" id="ARBA00023014"/>
    </source>
</evidence>
<dbReference type="Proteomes" id="UP000238762">
    <property type="component" value="Unassembled WGS sequence"/>
</dbReference>
<dbReference type="GO" id="GO:0016491">
    <property type="term" value="F:oxidoreductase activity"/>
    <property type="evidence" value="ECO:0007669"/>
    <property type="project" value="UniProtKB-KW"/>
</dbReference>
<dbReference type="PANTHER" id="PTHR32439:SF9">
    <property type="entry name" value="BLR3264 PROTEIN"/>
    <property type="match status" value="1"/>
</dbReference>
<dbReference type="InterPro" id="IPR006067">
    <property type="entry name" value="NO2/SO3_Rdtase_4Fe4S_dom"/>
</dbReference>
<evidence type="ECO:0000259" key="8">
    <source>
        <dbReference type="Pfam" id="PF01077"/>
    </source>
</evidence>
<feature type="compositionally biased region" description="Polar residues" evidence="7">
    <location>
        <begin position="17"/>
        <end position="29"/>
    </location>
</feature>
<evidence type="ECO:0000256" key="1">
    <source>
        <dbReference type="ARBA" id="ARBA00022485"/>
    </source>
</evidence>